<dbReference type="Pfam" id="PF16895">
    <property type="entry name" value="DUF5085"/>
    <property type="match status" value="1"/>
</dbReference>
<name>A0AAX2DRZ7_LISIV</name>
<dbReference type="Proteomes" id="UP000183610">
    <property type="component" value="Unassembled WGS sequence"/>
</dbReference>
<evidence type="ECO:0000313" key="1">
    <source>
        <dbReference type="EMBL" id="SDX16888.1"/>
    </source>
</evidence>
<sequence>MKLLPKVFTADKISFQNVVSKRAKFYYSEMEENYKNFVSGIIDEGYNLKGPFFYSLNNVPTDEMIDIEMFFPIIENIFEVEDYQFASYFEITPLLKTIIVGDFDNVTEQSYAELLATLEVNNLNIATPFYHVFPKNGSKYVNLYVGYYKS</sequence>
<comment type="caution">
    <text evidence="1">The sequence shown here is derived from an EMBL/GenBank/DDBJ whole genome shotgun (WGS) entry which is preliminary data.</text>
</comment>
<reference evidence="1 2" key="1">
    <citation type="submission" date="2016-10" db="EMBL/GenBank/DDBJ databases">
        <authorList>
            <person name="Varghese N."/>
            <person name="Submissions S."/>
        </authorList>
    </citation>
    <scope>NUCLEOTIDE SEQUENCE [LARGE SCALE GENOMIC DNA]</scope>
    <source>
        <strain evidence="1 2">ATCC 49954</strain>
    </source>
</reference>
<proteinExistence type="predicted"/>
<protein>
    <recommendedName>
        <fullName evidence="3">DUF5085 domain-containing protein</fullName>
    </recommendedName>
</protein>
<accession>A0AAX2DRZ7</accession>
<evidence type="ECO:0008006" key="3">
    <source>
        <dbReference type="Google" id="ProtNLM"/>
    </source>
</evidence>
<evidence type="ECO:0000313" key="2">
    <source>
        <dbReference type="Proteomes" id="UP000183610"/>
    </source>
</evidence>
<gene>
    <name evidence="1" type="ORF">SAMN05421782_11246</name>
</gene>
<dbReference type="EMBL" id="FNMX01000012">
    <property type="protein sequence ID" value="SDX16888.1"/>
    <property type="molecule type" value="Genomic_DNA"/>
</dbReference>
<dbReference type="Gene3D" id="3.20.80.10">
    <property type="entry name" value="Regulatory factor, effector binding domain"/>
    <property type="match status" value="1"/>
</dbReference>
<organism evidence="1 2">
    <name type="scientific">Listeria ivanovii</name>
    <dbReference type="NCBI Taxonomy" id="1638"/>
    <lineage>
        <taxon>Bacteria</taxon>
        <taxon>Bacillati</taxon>
        <taxon>Bacillota</taxon>
        <taxon>Bacilli</taxon>
        <taxon>Bacillales</taxon>
        <taxon>Listeriaceae</taxon>
        <taxon>Listeria</taxon>
    </lineage>
</organism>
<dbReference type="AlphaFoldDB" id="A0AAX2DRZ7"/>
<dbReference type="RefSeq" id="WP_003720029.1">
    <property type="nucleotide sequence ID" value="NZ_FNMX01000012.1"/>
</dbReference>
<dbReference type="InterPro" id="IPR011256">
    <property type="entry name" value="Reg_factor_effector_dom_sf"/>
</dbReference>
<dbReference type="InterPro" id="IPR031664">
    <property type="entry name" value="DUF5085"/>
</dbReference>